<dbReference type="OrthoDB" id="676274at2"/>
<organism evidence="1 2">
    <name type="scientific">Mucilaginibacter terrigena</name>
    <dbReference type="NCBI Taxonomy" id="2492395"/>
    <lineage>
        <taxon>Bacteria</taxon>
        <taxon>Pseudomonadati</taxon>
        <taxon>Bacteroidota</taxon>
        <taxon>Sphingobacteriia</taxon>
        <taxon>Sphingobacteriales</taxon>
        <taxon>Sphingobacteriaceae</taxon>
        <taxon>Mucilaginibacter</taxon>
    </lineage>
</organism>
<reference evidence="1 2" key="1">
    <citation type="submission" date="2019-02" db="EMBL/GenBank/DDBJ databases">
        <title>Bacterial novel species Mucilaginibacter sp. 17JY9-4 isolated from soil.</title>
        <authorList>
            <person name="Jung H.-Y."/>
        </authorList>
    </citation>
    <scope>NUCLEOTIDE SEQUENCE [LARGE SCALE GENOMIC DNA]</scope>
    <source>
        <strain evidence="1 2">17JY9-4</strain>
    </source>
</reference>
<dbReference type="EMBL" id="SEWG01000002">
    <property type="protein sequence ID" value="RYU91169.1"/>
    <property type="molecule type" value="Genomic_DNA"/>
</dbReference>
<proteinExistence type="predicted"/>
<name>A0A4Q5LPE9_9SPHI</name>
<accession>A0A4Q5LPE9</accession>
<comment type="caution">
    <text evidence="1">The sequence shown here is derived from an EMBL/GenBank/DDBJ whole genome shotgun (WGS) entry which is preliminary data.</text>
</comment>
<dbReference type="Gene3D" id="3.30.160.250">
    <property type="match status" value="1"/>
</dbReference>
<protein>
    <submittedName>
        <fullName evidence="1">XRE family transcriptional regulator</fullName>
    </submittedName>
</protein>
<sequence length="126" mass="13942">MKKINLIVEKTSTGFSAYAEDLPVFTTGKSMTELKSNILEATNLYQEEVGGDAISLNDINITLDLPQFFDYFKVINAKALSERVGMNQSLLAQYVGGQKKPSVKQVEKILLGIRELGKELTELQIG</sequence>
<evidence type="ECO:0000313" key="2">
    <source>
        <dbReference type="Proteomes" id="UP000293331"/>
    </source>
</evidence>
<keyword evidence="2" id="KW-1185">Reference proteome</keyword>
<evidence type="ECO:0000313" key="1">
    <source>
        <dbReference type="EMBL" id="RYU91169.1"/>
    </source>
</evidence>
<dbReference type="AlphaFoldDB" id="A0A4Q5LPE9"/>
<dbReference type="Proteomes" id="UP000293331">
    <property type="component" value="Unassembled WGS sequence"/>
</dbReference>
<gene>
    <name evidence="1" type="ORF">EWM62_04305</name>
</gene>
<dbReference type="RefSeq" id="WP_129875429.1">
    <property type="nucleotide sequence ID" value="NZ_SEWG01000002.1"/>
</dbReference>